<dbReference type="AlphaFoldDB" id="A0A439DA74"/>
<keyword evidence="2" id="KW-1185">Reference proteome</keyword>
<gene>
    <name evidence="1" type="ORF">EKO27_g3844</name>
</gene>
<accession>A0A439DA74</accession>
<dbReference type="EMBL" id="RYZI01000085">
    <property type="protein sequence ID" value="RWA11266.1"/>
    <property type="molecule type" value="Genomic_DNA"/>
</dbReference>
<organism evidence="1 2">
    <name type="scientific">Xylaria grammica</name>
    <dbReference type="NCBI Taxonomy" id="363999"/>
    <lineage>
        <taxon>Eukaryota</taxon>
        <taxon>Fungi</taxon>
        <taxon>Dikarya</taxon>
        <taxon>Ascomycota</taxon>
        <taxon>Pezizomycotina</taxon>
        <taxon>Sordariomycetes</taxon>
        <taxon>Xylariomycetidae</taxon>
        <taxon>Xylariales</taxon>
        <taxon>Xylariaceae</taxon>
        <taxon>Xylaria</taxon>
    </lineage>
</organism>
<evidence type="ECO:0000313" key="2">
    <source>
        <dbReference type="Proteomes" id="UP000286045"/>
    </source>
</evidence>
<sequence length="255" mass="29170">MGDPSLNITTSNSDNSLDSGWPDYLAAAQAADPNFESIYGTRLLANDYGRLPEKISDRMHEITGHGSHELFRIGYMLLLVQERDTYTLDDLAHVLTSDWALPTGDLDLIDRVRDKMAPSCHFIDDITICGFRRFVKHLDKEDVVEDFMRRFSFVRGDQPEFPRRPGLSHTMVKVTLCAEIWCTWASRNRCPLPSRAAFVEVFGSGLVREITEFTRRLTKAFTCPEFENSALPWYGYDVALLRYFKALVFLVEGLQ</sequence>
<proteinExistence type="predicted"/>
<reference evidence="1 2" key="1">
    <citation type="submission" date="2018-12" db="EMBL/GenBank/DDBJ databases">
        <title>Draft genome sequence of Xylaria grammica IHI A82.</title>
        <authorList>
            <person name="Buettner E."/>
            <person name="Kellner H."/>
        </authorList>
    </citation>
    <scope>NUCLEOTIDE SEQUENCE [LARGE SCALE GENOMIC DNA]</scope>
    <source>
        <strain evidence="1 2">IHI A82</strain>
    </source>
</reference>
<protein>
    <submittedName>
        <fullName evidence="1">Uncharacterized protein</fullName>
    </submittedName>
</protein>
<evidence type="ECO:0000313" key="1">
    <source>
        <dbReference type="EMBL" id="RWA11266.1"/>
    </source>
</evidence>
<comment type="caution">
    <text evidence="1">The sequence shown here is derived from an EMBL/GenBank/DDBJ whole genome shotgun (WGS) entry which is preliminary data.</text>
</comment>
<dbReference type="Proteomes" id="UP000286045">
    <property type="component" value="Unassembled WGS sequence"/>
</dbReference>
<name>A0A439DA74_9PEZI</name>